<keyword evidence="3 6" id="KW-0812">Transmembrane</keyword>
<comment type="subcellular location">
    <subcellularLocation>
        <location evidence="1">Cell membrane</location>
        <topology evidence="1">Multi-pass membrane protein</topology>
    </subcellularLocation>
</comment>
<dbReference type="PANTHER" id="PTHR47755:SF1">
    <property type="entry name" value="CELL DIVISION PROTEIN FTSX"/>
    <property type="match status" value="1"/>
</dbReference>
<dbReference type="GO" id="GO:0051301">
    <property type="term" value="P:cell division"/>
    <property type="evidence" value="ECO:0007669"/>
    <property type="project" value="InterPro"/>
</dbReference>
<evidence type="ECO:0000256" key="6">
    <source>
        <dbReference type="SAM" id="Phobius"/>
    </source>
</evidence>
<comment type="caution">
    <text evidence="8">The sequence shown here is derived from an EMBL/GenBank/DDBJ whole genome shotgun (WGS) entry which is preliminary data.</text>
</comment>
<feature type="transmembrane region" description="Helical" evidence="6">
    <location>
        <begin position="243"/>
        <end position="264"/>
    </location>
</feature>
<accession>A0A062XR98</accession>
<keyword evidence="4 6" id="KW-1133">Transmembrane helix</keyword>
<keyword evidence="9" id="KW-1185">Reference proteome</keyword>
<dbReference type="STRING" id="1312852.EG19_06195"/>
<evidence type="ECO:0000256" key="5">
    <source>
        <dbReference type="ARBA" id="ARBA00023136"/>
    </source>
</evidence>
<feature type="transmembrane region" description="Helical" evidence="6">
    <location>
        <begin position="203"/>
        <end position="231"/>
    </location>
</feature>
<dbReference type="InterPro" id="IPR004513">
    <property type="entry name" value="FtsX"/>
</dbReference>
<name>A0A062XR98_9BACT</name>
<dbReference type="PANTHER" id="PTHR47755">
    <property type="entry name" value="CELL DIVISION PROTEIN FTSX"/>
    <property type="match status" value="1"/>
</dbReference>
<evidence type="ECO:0000259" key="7">
    <source>
        <dbReference type="Pfam" id="PF02687"/>
    </source>
</evidence>
<organism evidence="8 9">
    <name type="scientific">Thermoanaerobaculum aquaticum</name>
    <dbReference type="NCBI Taxonomy" id="1312852"/>
    <lineage>
        <taxon>Bacteria</taxon>
        <taxon>Pseudomonadati</taxon>
        <taxon>Acidobacteriota</taxon>
        <taxon>Thermoanaerobaculia</taxon>
        <taxon>Thermoanaerobaculales</taxon>
        <taxon>Thermoanaerobaculaceae</taxon>
        <taxon>Thermoanaerobaculum</taxon>
    </lineage>
</organism>
<dbReference type="Pfam" id="PF02687">
    <property type="entry name" value="FtsX"/>
    <property type="match status" value="1"/>
</dbReference>
<dbReference type="GO" id="GO:0032153">
    <property type="term" value="C:cell division site"/>
    <property type="evidence" value="ECO:0007669"/>
    <property type="project" value="TreeGrafter"/>
</dbReference>
<evidence type="ECO:0000313" key="8">
    <source>
        <dbReference type="EMBL" id="KDA53338.1"/>
    </source>
</evidence>
<dbReference type="EMBL" id="JMFG01000023">
    <property type="protein sequence ID" value="KDA53338.1"/>
    <property type="molecule type" value="Genomic_DNA"/>
</dbReference>
<evidence type="ECO:0000256" key="3">
    <source>
        <dbReference type="ARBA" id="ARBA00022692"/>
    </source>
</evidence>
<gene>
    <name evidence="8" type="ORF">EG19_06195</name>
</gene>
<dbReference type="Proteomes" id="UP000027284">
    <property type="component" value="Unassembled WGS sequence"/>
</dbReference>
<dbReference type="InterPro" id="IPR003838">
    <property type="entry name" value="ABC3_permease_C"/>
</dbReference>
<sequence length="271" mass="27942">MRQHLWREVWRQLREARGMALVAVLLLAVGGAWAMLAASFLQWGRAGLLRAAKEAVVVAVLADGSEPAQLQAAVASRFPQARTVSFSPKELGQTLAGWAGGAAGESLLPAALSITVAAADAEGLKQFLRTHPGVAAVSSSQEWVGPALSGFSLALRLAGLLASILVFAFAALVVLAVRLLVLSHADEIAIMRLIGAHEEDIRAPYLVASTLLGLLGGASAVGLALLGRAILAPWIHLPPFSPTYLLATVLAGGLAGVLGAAVGVRSLPQEP</sequence>
<evidence type="ECO:0000256" key="1">
    <source>
        <dbReference type="ARBA" id="ARBA00004651"/>
    </source>
</evidence>
<evidence type="ECO:0000313" key="9">
    <source>
        <dbReference type="Proteomes" id="UP000027284"/>
    </source>
</evidence>
<dbReference type="GO" id="GO:0005886">
    <property type="term" value="C:plasma membrane"/>
    <property type="evidence" value="ECO:0007669"/>
    <property type="project" value="UniProtKB-SubCell"/>
</dbReference>
<dbReference type="RefSeq" id="WP_152544011.1">
    <property type="nucleotide sequence ID" value="NZ_JMFG01000023.1"/>
</dbReference>
<dbReference type="AlphaFoldDB" id="A0A062XR98"/>
<keyword evidence="5 6" id="KW-0472">Membrane</keyword>
<evidence type="ECO:0000256" key="2">
    <source>
        <dbReference type="ARBA" id="ARBA00022475"/>
    </source>
</evidence>
<protein>
    <recommendedName>
        <fullName evidence="7">ABC3 transporter permease C-terminal domain-containing protein</fullName>
    </recommendedName>
</protein>
<keyword evidence="2" id="KW-1003">Cell membrane</keyword>
<feature type="transmembrane region" description="Helical" evidence="6">
    <location>
        <begin position="157"/>
        <end position="182"/>
    </location>
</feature>
<evidence type="ECO:0000256" key="4">
    <source>
        <dbReference type="ARBA" id="ARBA00022989"/>
    </source>
</evidence>
<feature type="domain" description="ABC3 transporter permease C-terminal" evidence="7">
    <location>
        <begin position="161"/>
        <end position="261"/>
    </location>
</feature>
<proteinExistence type="predicted"/>
<reference evidence="8 9" key="1">
    <citation type="submission" date="2014-04" db="EMBL/GenBank/DDBJ databases">
        <title>The Genome Sequence of Thermoanaerobaculum aquaticum MP-01, The First Cultivated Group 23 Acidobacterium.</title>
        <authorList>
            <person name="Stamps B.W."/>
            <person name="Losey N.A."/>
            <person name="Lawson P.A."/>
            <person name="Stevenson B.S."/>
        </authorList>
    </citation>
    <scope>NUCLEOTIDE SEQUENCE [LARGE SCALE GENOMIC DNA]</scope>
    <source>
        <strain evidence="8 9">MP-01</strain>
    </source>
</reference>
<feature type="transmembrane region" description="Helical" evidence="6">
    <location>
        <begin position="20"/>
        <end position="41"/>
    </location>
</feature>